<sequence>MPRLFGNGQHWTGRGVSICRASGLCRFCVPQSIVTTVAPVLAPRRRSSARVCSDTPEGLAKKQCASRLATATVEEFASAPPTRSPVSVISATPVVDARRPSNRAVYNRSEPPLNFNRFCITRCAITV</sequence>
<dbReference type="EMBL" id="UYSL01000136">
    <property type="protein sequence ID" value="VDL62898.1"/>
    <property type="molecule type" value="Genomic_DNA"/>
</dbReference>
<dbReference type="Proteomes" id="UP000271162">
    <property type="component" value="Unassembled WGS sequence"/>
</dbReference>
<keyword evidence="2" id="KW-1185">Reference proteome</keyword>
<accession>A0A0N4XD03</accession>
<gene>
    <name evidence="1" type="ORF">NBR_LOCUS363</name>
</gene>
<dbReference type="WBParaSite" id="NBR_0000036201-mRNA-1">
    <property type="protein sequence ID" value="NBR_0000036201-mRNA-1"/>
    <property type="gene ID" value="NBR_0000036201"/>
</dbReference>
<proteinExistence type="predicted"/>
<organism evidence="3">
    <name type="scientific">Nippostrongylus brasiliensis</name>
    <name type="common">Rat hookworm</name>
    <dbReference type="NCBI Taxonomy" id="27835"/>
    <lineage>
        <taxon>Eukaryota</taxon>
        <taxon>Metazoa</taxon>
        <taxon>Ecdysozoa</taxon>
        <taxon>Nematoda</taxon>
        <taxon>Chromadorea</taxon>
        <taxon>Rhabditida</taxon>
        <taxon>Rhabditina</taxon>
        <taxon>Rhabditomorpha</taxon>
        <taxon>Strongyloidea</taxon>
        <taxon>Heligmosomidae</taxon>
        <taxon>Nippostrongylus</taxon>
    </lineage>
</organism>
<evidence type="ECO:0000313" key="2">
    <source>
        <dbReference type="Proteomes" id="UP000271162"/>
    </source>
</evidence>
<dbReference type="AlphaFoldDB" id="A0A0N4XD03"/>
<protein>
    <submittedName>
        <fullName evidence="1 3">Uncharacterized protein</fullName>
    </submittedName>
</protein>
<reference evidence="3" key="1">
    <citation type="submission" date="2017-02" db="UniProtKB">
        <authorList>
            <consortium name="WormBaseParasite"/>
        </authorList>
    </citation>
    <scope>IDENTIFICATION</scope>
</reference>
<reference evidence="1 2" key="2">
    <citation type="submission" date="2018-11" db="EMBL/GenBank/DDBJ databases">
        <authorList>
            <consortium name="Pathogen Informatics"/>
        </authorList>
    </citation>
    <scope>NUCLEOTIDE SEQUENCE [LARGE SCALE GENOMIC DNA]</scope>
</reference>
<evidence type="ECO:0000313" key="1">
    <source>
        <dbReference type="EMBL" id="VDL62898.1"/>
    </source>
</evidence>
<name>A0A0N4XD03_NIPBR</name>
<evidence type="ECO:0000313" key="3">
    <source>
        <dbReference type="WBParaSite" id="NBR_0000036201-mRNA-1"/>
    </source>
</evidence>